<gene>
    <name evidence="2" type="ORF">Lalb_Chr11g0065751</name>
</gene>
<sequence length="127" mass="14502">MVLWLFHSSFFTRTHCNYNNLSKSTTFMASSENNFCELPIGTVCVADVYDITEAVKDICERNGLPYIDVRIKWQNDLYLNGFKVGGVLCTSNYKSKKFNVSAGFQTLEELYYKTCLHSGQSYCTGKE</sequence>
<dbReference type="InterPro" id="IPR045864">
    <property type="entry name" value="aa-tRNA-synth_II/BPL/LPL"/>
</dbReference>
<dbReference type="AlphaFoldDB" id="A0A6A4PQV5"/>
<feature type="domain" description="BPL/LPL catalytic" evidence="1">
    <location>
        <begin position="42"/>
        <end position="103"/>
    </location>
</feature>
<comment type="caution">
    <text evidence="2">The sequence shown here is derived from an EMBL/GenBank/DDBJ whole genome shotgun (WGS) entry which is preliminary data.</text>
</comment>
<dbReference type="PANTHER" id="PTHR12835:SF5">
    <property type="entry name" value="BIOTIN--PROTEIN LIGASE"/>
    <property type="match status" value="1"/>
</dbReference>
<evidence type="ECO:0000313" key="2">
    <source>
        <dbReference type="EMBL" id="KAE9603908.1"/>
    </source>
</evidence>
<reference evidence="3" key="1">
    <citation type="journal article" date="2020" name="Nat. Commun.">
        <title>Genome sequence of the cluster root forming white lupin.</title>
        <authorList>
            <person name="Hufnagel B."/>
            <person name="Marques A."/>
            <person name="Soriano A."/>
            <person name="Marques L."/>
            <person name="Divol F."/>
            <person name="Doumas P."/>
            <person name="Sallet E."/>
            <person name="Mancinotti D."/>
            <person name="Carrere S."/>
            <person name="Marande W."/>
            <person name="Arribat S."/>
            <person name="Keller J."/>
            <person name="Huneau C."/>
            <person name="Blein T."/>
            <person name="Aime D."/>
            <person name="Laguerre M."/>
            <person name="Taylor J."/>
            <person name="Schubert V."/>
            <person name="Nelson M."/>
            <person name="Geu-Flores F."/>
            <person name="Crespi M."/>
            <person name="Gallardo-Guerrero K."/>
            <person name="Delaux P.-M."/>
            <person name="Salse J."/>
            <person name="Berges H."/>
            <person name="Guyot R."/>
            <person name="Gouzy J."/>
            <person name="Peret B."/>
        </authorList>
    </citation>
    <scope>NUCLEOTIDE SEQUENCE [LARGE SCALE GENOMIC DNA]</scope>
    <source>
        <strain evidence="3">cv. Amiga</strain>
    </source>
</reference>
<dbReference type="Pfam" id="PF03099">
    <property type="entry name" value="BPL_LplA_LipB"/>
    <property type="match status" value="1"/>
</dbReference>
<dbReference type="SUPFAM" id="SSF55681">
    <property type="entry name" value="Class II aaRS and biotin synthetases"/>
    <property type="match status" value="1"/>
</dbReference>
<dbReference type="OrthoDB" id="10250105at2759"/>
<dbReference type="Gene3D" id="3.30.930.10">
    <property type="entry name" value="Bira Bifunctional Protein, Domain 2"/>
    <property type="match status" value="1"/>
</dbReference>
<dbReference type="GO" id="GO:0004077">
    <property type="term" value="F:biotin--[biotin carboxyl-carrier protein] ligase activity"/>
    <property type="evidence" value="ECO:0007669"/>
    <property type="project" value="TreeGrafter"/>
</dbReference>
<keyword evidence="3" id="KW-1185">Reference proteome</keyword>
<evidence type="ECO:0000313" key="3">
    <source>
        <dbReference type="Proteomes" id="UP000447434"/>
    </source>
</evidence>
<name>A0A6A4PQV5_LUPAL</name>
<evidence type="ECO:0000259" key="1">
    <source>
        <dbReference type="Pfam" id="PF03099"/>
    </source>
</evidence>
<organism evidence="2 3">
    <name type="scientific">Lupinus albus</name>
    <name type="common">White lupine</name>
    <name type="synonym">Lupinus termis</name>
    <dbReference type="NCBI Taxonomy" id="3870"/>
    <lineage>
        <taxon>Eukaryota</taxon>
        <taxon>Viridiplantae</taxon>
        <taxon>Streptophyta</taxon>
        <taxon>Embryophyta</taxon>
        <taxon>Tracheophyta</taxon>
        <taxon>Spermatophyta</taxon>
        <taxon>Magnoliopsida</taxon>
        <taxon>eudicotyledons</taxon>
        <taxon>Gunneridae</taxon>
        <taxon>Pentapetalae</taxon>
        <taxon>rosids</taxon>
        <taxon>fabids</taxon>
        <taxon>Fabales</taxon>
        <taxon>Fabaceae</taxon>
        <taxon>Papilionoideae</taxon>
        <taxon>50 kb inversion clade</taxon>
        <taxon>genistoids sensu lato</taxon>
        <taxon>core genistoids</taxon>
        <taxon>Genisteae</taxon>
        <taxon>Lupinus</taxon>
    </lineage>
</organism>
<dbReference type="EMBL" id="WOCE01000011">
    <property type="protein sequence ID" value="KAE9603908.1"/>
    <property type="molecule type" value="Genomic_DNA"/>
</dbReference>
<dbReference type="GO" id="GO:0005737">
    <property type="term" value="C:cytoplasm"/>
    <property type="evidence" value="ECO:0007669"/>
    <property type="project" value="TreeGrafter"/>
</dbReference>
<accession>A0A6A4PQV5</accession>
<dbReference type="Proteomes" id="UP000447434">
    <property type="component" value="Chromosome 11"/>
</dbReference>
<dbReference type="PANTHER" id="PTHR12835">
    <property type="entry name" value="BIOTIN PROTEIN LIGASE"/>
    <property type="match status" value="1"/>
</dbReference>
<dbReference type="InterPro" id="IPR004143">
    <property type="entry name" value="BPL_LPL_catalytic"/>
</dbReference>
<proteinExistence type="predicted"/>
<keyword evidence="2" id="KW-0436">Ligase</keyword>
<protein>
    <submittedName>
        <fullName evidence="2">Putative carbon--nitrogen ligase</fullName>
    </submittedName>
</protein>